<dbReference type="InterPro" id="IPR018114">
    <property type="entry name" value="TRYPSIN_HIS"/>
</dbReference>
<proteinExistence type="inferred from homology"/>
<dbReference type="EMBL" id="JRWM01000017">
    <property type="protein sequence ID" value="KHA60334.1"/>
    <property type="molecule type" value="Genomic_DNA"/>
</dbReference>
<evidence type="ECO:0000256" key="2">
    <source>
        <dbReference type="ARBA" id="ARBA00023157"/>
    </source>
</evidence>
<dbReference type="PROSITE" id="PS50240">
    <property type="entry name" value="TRYPSIN_DOM"/>
    <property type="match status" value="1"/>
</dbReference>
<feature type="signal peptide" evidence="4">
    <location>
        <begin position="1"/>
        <end position="20"/>
    </location>
</feature>
<feature type="domain" description="Peptidase S1" evidence="5">
    <location>
        <begin position="21"/>
        <end position="314"/>
    </location>
</feature>
<evidence type="ECO:0000313" key="6">
    <source>
        <dbReference type="EMBL" id="KHA60334.1"/>
    </source>
</evidence>
<protein>
    <recommendedName>
        <fullName evidence="5">Peptidase S1 domain-containing protein</fullName>
    </recommendedName>
</protein>
<dbReference type="InterPro" id="IPR050430">
    <property type="entry name" value="Peptidase_S1"/>
</dbReference>
<dbReference type="InterPro" id="IPR043504">
    <property type="entry name" value="Peptidase_S1_PA_chymotrypsin"/>
</dbReference>
<feature type="region of interest" description="Disordered" evidence="3">
    <location>
        <begin position="316"/>
        <end position="361"/>
    </location>
</feature>
<sequence>MLRHRLFWAACLVWSFSVNAIISGNAILQAEYDLDYPYLVSIRDSAEGEKHYCGGTALSGRWVLTAAHCLVKSGATQETSDDNLENITNYEVALPIELSISHGAADLTDTDEVEIVRVTHVIIHPDYYPLSSDNTTAFQNDIALLYLETDLPITKFATLVDSNSYANLLDLEEVWDVDLRPSNLTLAGWGVSSIDSDTPDYELLETDAAFNPMSVCFARLEAGREEPPRYVSSADDPTKLCSMPTIPVSLPEEERKFGNGACVYDGGGPLFYGDIQVGVISASPVSNTICSSWTIPAWYTNINHYLDWISSYTDDPQPPTQAVTKPSFLTANTTPEPDDSPDDTNSPDEVESDTSANCSGTANVGVGGGTAQLGCDSSSSGGGGLGGLSMLALITLMVRRRISGCISAT</sequence>
<evidence type="ECO:0000313" key="7">
    <source>
        <dbReference type="Proteomes" id="UP000030520"/>
    </source>
</evidence>
<dbReference type="InterPro" id="IPR001314">
    <property type="entry name" value="Peptidase_S1A"/>
</dbReference>
<name>A0ABR4YA33_9VIBR</name>
<keyword evidence="4" id="KW-0732">Signal</keyword>
<evidence type="ECO:0000256" key="1">
    <source>
        <dbReference type="ARBA" id="ARBA00007664"/>
    </source>
</evidence>
<accession>A0ABR4YA33</accession>
<keyword evidence="7" id="KW-1185">Reference proteome</keyword>
<keyword evidence="2" id="KW-1015">Disulfide bond</keyword>
<organism evidence="6 7">
    <name type="scientific">Vibrio variabilis</name>
    <dbReference type="NCBI Taxonomy" id="990271"/>
    <lineage>
        <taxon>Bacteria</taxon>
        <taxon>Pseudomonadati</taxon>
        <taxon>Pseudomonadota</taxon>
        <taxon>Gammaproteobacteria</taxon>
        <taxon>Vibrionales</taxon>
        <taxon>Vibrionaceae</taxon>
        <taxon>Vibrio</taxon>
    </lineage>
</organism>
<evidence type="ECO:0000256" key="4">
    <source>
        <dbReference type="SAM" id="SignalP"/>
    </source>
</evidence>
<feature type="chain" id="PRO_5045517340" description="Peptidase S1 domain-containing protein" evidence="4">
    <location>
        <begin position="21"/>
        <end position="409"/>
    </location>
</feature>
<dbReference type="PANTHER" id="PTHR24276">
    <property type="entry name" value="POLYSERASE-RELATED"/>
    <property type="match status" value="1"/>
</dbReference>
<comment type="similarity">
    <text evidence="1">Belongs to the peptidase S1 family.</text>
</comment>
<dbReference type="RefSeq" id="WP_038215344.1">
    <property type="nucleotide sequence ID" value="NZ_JRWM01000017.1"/>
</dbReference>
<reference evidence="6 7" key="1">
    <citation type="submission" date="2014-10" db="EMBL/GenBank/DDBJ databases">
        <title>Genome sequencing of Vibrio variabilis T01.</title>
        <authorList>
            <person name="Chan K.-G."/>
            <person name="Mohamad N.I."/>
        </authorList>
    </citation>
    <scope>NUCLEOTIDE SEQUENCE [LARGE SCALE GENOMIC DNA]</scope>
    <source>
        <strain evidence="6 7">T01</strain>
    </source>
</reference>
<dbReference type="SUPFAM" id="SSF50494">
    <property type="entry name" value="Trypsin-like serine proteases"/>
    <property type="match status" value="1"/>
</dbReference>
<dbReference type="SMART" id="SM00020">
    <property type="entry name" value="Tryp_SPc"/>
    <property type="match status" value="1"/>
</dbReference>
<comment type="caution">
    <text evidence="6">The sequence shown here is derived from an EMBL/GenBank/DDBJ whole genome shotgun (WGS) entry which is preliminary data.</text>
</comment>
<evidence type="ECO:0000259" key="5">
    <source>
        <dbReference type="PROSITE" id="PS50240"/>
    </source>
</evidence>
<dbReference type="PRINTS" id="PR00722">
    <property type="entry name" value="CHYMOTRYPSIN"/>
</dbReference>
<dbReference type="PROSITE" id="PS00134">
    <property type="entry name" value="TRYPSIN_HIS"/>
    <property type="match status" value="1"/>
</dbReference>
<evidence type="ECO:0000256" key="3">
    <source>
        <dbReference type="SAM" id="MobiDB-lite"/>
    </source>
</evidence>
<feature type="compositionally biased region" description="Polar residues" evidence="3">
    <location>
        <begin position="316"/>
        <end position="331"/>
    </location>
</feature>
<dbReference type="PANTHER" id="PTHR24276:SF96">
    <property type="entry name" value="PEPTIDASE S1 DOMAIN-CONTAINING PROTEIN"/>
    <property type="match status" value="1"/>
</dbReference>
<dbReference type="Gene3D" id="2.40.10.10">
    <property type="entry name" value="Trypsin-like serine proteases"/>
    <property type="match status" value="1"/>
</dbReference>
<gene>
    <name evidence="6" type="ORF">NL53_12160</name>
</gene>
<dbReference type="InterPro" id="IPR001254">
    <property type="entry name" value="Trypsin_dom"/>
</dbReference>
<feature type="compositionally biased region" description="Acidic residues" evidence="3">
    <location>
        <begin position="336"/>
        <end position="352"/>
    </location>
</feature>
<dbReference type="InterPro" id="IPR009003">
    <property type="entry name" value="Peptidase_S1_PA"/>
</dbReference>
<dbReference type="Pfam" id="PF00089">
    <property type="entry name" value="Trypsin"/>
    <property type="match status" value="1"/>
</dbReference>
<dbReference type="Proteomes" id="UP000030520">
    <property type="component" value="Unassembled WGS sequence"/>
</dbReference>